<organism evidence="1 2">
    <name type="scientific">Candidatus Buchananbacteria bacterium RIFCSPHIGHO2_01_FULL_47_11b</name>
    <dbReference type="NCBI Taxonomy" id="1797537"/>
    <lineage>
        <taxon>Bacteria</taxon>
        <taxon>Candidatus Buchananiibacteriota</taxon>
    </lineage>
</organism>
<gene>
    <name evidence="1" type="ORF">A2840_01820</name>
</gene>
<reference evidence="1 2" key="1">
    <citation type="journal article" date="2016" name="Nat. Commun.">
        <title>Thousands of microbial genomes shed light on interconnected biogeochemical processes in an aquifer system.</title>
        <authorList>
            <person name="Anantharaman K."/>
            <person name="Brown C.T."/>
            <person name="Hug L.A."/>
            <person name="Sharon I."/>
            <person name="Castelle C.J."/>
            <person name="Probst A.J."/>
            <person name="Thomas B.C."/>
            <person name="Singh A."/>
            <person name="Wilkins M.J."/>
            <person name="Karaoz U."/>
            <person name="Brodie E.L."/>
            <person name="Williams K.H."/>
            <person name="Hubbard S.S."/>
            <person name="Banfield J.F."/>
        </authorList>
    </citation>
    <scope>NUCLEOTIDE SEQUENCE [LARGE SCALE GENOMIC DNA]</scope>
</reference>
<name>A0A1G1Y2Q5_9BACT</name>
<proteinExistence type="predicted"/>
<dbReference type="AlphaFoldDB" id="A0A1G1Y2Q5"/>
<evidence type="ECO:0000313" key="1">
    <source>
        <dbReference type="EMBL" id="OGY46633.1"/>
    </source>
</evidence>
<accession>A0A1G1Y2Q5</accession>
<dbReference type="EMBL" id="MHIG01000030">
    <property type="protein sequence ID" value="OGY46633.1"/>
    <property type="molecule type" value="Genomic_DNA"/>
</dbReference>
<protein>
    <submittedName>
        <fullName evidence="1">Uncharacterized protein</fullName>
    </submittedName>
</protein>
<sequence length="106" mass="12359">MKLSDLQKYILRQAWENPRKTVGKTTIERFYSTLKDKPARKDIITIITKSAERLIAKDLVTGFGHKTAKKWFITEIKLTASGRKKARQLFGIQQKLPFHSKKKTNR</sequence>
<evidence type="ECO:0000313" key="2">
    <source>
        <dbReference type="Proteomes" id="UP000178385"/>
    </source>
</evidence>
<comment type="caution">
    <text evidence="1">The sequence shown here is derived from an EMBL/GenBank/DDBJ whole genome shotgun (WGS) entry which is preliminary data.</text>
</comment>
<dbReference type="Proteomes" id="UP000178385">
    <property type="component" value="Unassembled WGS sequence"/>
</dbReference>